<dbReference type="Proteomes" id="UP000639772">
    <property type="component" value="Chromosome 3"/>
</dbReference>
<dbReference type="PANTHER" id="PTHR47474:SF1">
    <property type="entry name" value="TYROSINE-PROTEIN PHOSPHATASE RLPH2"/>
    <property type="match status" value="1"/>
</dbReference>
<proteinExistence type="predicted"/>
<dbReference type="SUPFAM" id="SSF56300">
    <property type="entry name" value="Metallo-dependent phosphatases"/>
    <property type="match status" value="1"/>
</dbReference>
<organism evidence="1 2">
    <name type="scientific">Vanilla planifolia</name>
    <name type="common">Vanilla</name>
    <dbReference type="NCBI Taxonomy" id="51239"/>
    <lineage>
        <taxon>Eukaryota</taxon>
        <taxon>Viridiplantae</taxon>
        <taxon>Streptophyta</taxon>
        <taxon>Embryophyta</taxon>
        <taxon>Tracheophyta</taxon>
        <taxon>Spermatophyta</taxon>
        <taxon>Magnoliopsida</taxon>
        <taxon>Liliopsida</taxon>
        <taxon>Asparagales</taxon>
        <taxon>Orchidaceae</taxon>
        <taxon>Vanilloideae</taxon>
        <taxon>Vanilleae</taxon>
        <taxon>Vanilla</taxon>
    </lineage>
</organism>
<evidence type="ECO:0000313" key="2">
    <source>
        <dbReference type="Proteomes" id="UP000639772"/>
    </source>
</evidence>
<reference evidence="1 2" key="1">
    <citation type="journal article" date="2020" name="Nat. Food">
        <title>A phased Vanilla planifolia genome enables genetic improvement of flavour and production.</title>
        <authorList>
            <person name="Hasing T."/>
            <person name="Tang H."/>
            <person name="Brym M."/>
            <person name="Khazi F."/>
            <person name="Huang T."/>
            <person name="Chambers A.H."/>
        </authorList>
    </citation>
    <scope>NUCLEOTIDE SEQUENCE [LARGE SCALE GENOMIC DNA]</scope>
    <source>
        <tissue evidence="1">Leaf</tissue>
    </source>
</reference>
<gene>
    <name evidence="1" type="ORF">HPP92_007581</name>
</gene>
<dbReference type="OrthoDB" id="10267127at2759"/>
<evidence type="ECO:0000313" key="1">
    <source>
        <dbReference type="EMBL" id="KAG0490718.1"/>
    </source>
</evidence>
<accession>A0A835VAT3</accession>
<dbReference type="Gene3D" id="3.60.21.10">
    <property type="match status" value="1"/>
</dbReference>
<dbReference type="InterPro" id="IPR029052">
    <property type="entry name" value="Metallo-depent_PP-like"/>
</dbReference>
<protein>
    <submittedName>
        <fullName evidence="1">Uncharacterized protein</fullName>
    </submittedName>
</protein>
<sequence>MEGQVDAIGSGTQSVLVEVIDFLSSLPSRYPNQSHVFLCGNHDFAFAAFVGALPQPPDGSPMSATWAEFEHNKDREGWFRRGYERMHVREGDGVDSSVISGISKEHALTRVYLRCPTTLSLMAFLMDLKDSVWIDHSEGRICCKLIAVHAGLEKSKSVDEQLKFLKAKDTSIPKVEDLSGRHNVWEIPQWLQKEQVYDMVKNYLRVTKTIHDALKVEDGIKEIELKGDLKRGGSILMNGASAYLRVRAMVSWSTLHVSGLLRTKYDEPFELNLETYLKSCK</sequence>
<dbReference type="EMBL" id="JADCNM010000003">
    <property type="protein sequence ID" value="KAG0490718.1"/>
    <property type="molecule type" value="Genomic_DNA"/>
</dbReference>
<dbReference type="AlphaFoldDB" id="A0A835VAT3"/>
<name>A0A835VAT3_VANPL</name>
<dbReference type="PANTHER" id="PTHR47474">
    <property type="entry name" value="TYROSINE-PROTEIN PHOSPHATASE RLPH2"/>
    <property type="match status" value="1"/>
</dbReference>
<comment type="caution">
    <text evidence="1">The sequence shown here is derived from an EMBL/GenBank/DDBJ whole genome shotgun (WGS) entry which is preliminary data.</text>
</comment>